<accession>A0A511DNY3</accession>
<dbReference type="OrthoDB" id="4334176at2"/>
<dbReference type="RefSeq" id="WP_147114746.1">
    <property type="nucleotide sequence ID" value="NZ_BJVJ01000096.1"/>
</dbReference>
<evidence type="ECO:0000313" key="2">
    <source>
        <dbReference type="EMBL" id="GEL26539.1"/>
    </source>
</evidence>
<keyword evidence="3" id="KW-1185">Reference proteome</keyword>
<dbReference type="Proteomes" id="UP000321685">
    <property type="component" value="Unassembled WGS sequence"/>
</dbReference>
<dbReference type="Pfam" id="PF01796">
    <property type="entry name" value="OB_ChsH2_C"/>
    <property type="match status" value="1"/>
</dbReference>
<gene>
    <name evidence="2" type="ORF">PSU4_54930</name>
</gene>
<evidence type="ECO:0000259" key="1">
    <source>
        <dbReference type="Pfam" id="PF01796"/>
    </source>
</evidence>
<evidence type="ECO:0000313" key="3">
    <source>
        <dbReference type="Proteomes" id="UP000321685"/>
    </source>
</evidence>
<organism evidence="2 3">
    <name type="scientific">Pseudonocardia sulfidoxydans NBRC 16205</name>
    <dbReference type="NCBI Taxonomy" id="1223511"/>
    <lineage>
        <taxon>Bacteria</taxon>
        <taxon>Bacillati</taxon>
        <taxon>Actinomycetota</taxon>
        <taxon>Actinomycetes</taxon>
        <taxon>Pseudonocardiales</taxon>
        <taxon>Pseudonocardiaceae</taxon>
        <taxon>Pseudonocardia</taxon>
    </lineage>
</organism>
<dbReference type="InterPro" id="IPR012340">
    <property type="entry name" value="NA-bd_OB-fold"/>
</dbReference>
<proteinExistence type="predicted"/>
<name>A0A511DNY3_9PSEU</name>
<protein>
    <recommendedName>
        <fullName evidence="1">ChsH2 C-terminal OB-fold domain-containing protein</fullName>
    </recommendedName>
</protein>
<dbReference type="SUPFAM" id="SSF50249">
    <property type="entry name" value="Nucleic acid-binding proteins"/>
    <property type="match status" value="1"/>
</dbReference>
<dbReference type="PANTHER" id="PTHR34075">
    <property type="entry name" value="BLR3430 PROTEIN"/>
    <property type="match status" value="1"/>
</dbReference>
<dbReference type="PANTHER" id="PTHR34075:SF5">
    <property type="entry name" value="BLR3430 PROTEIN"/>
    <property type="match status" value="1"/>
</dbReference>
<feature type="domain" description="ChsH2 C-terminal OB-fold" evidence="1">
    <location>
        <begin position="53"/>
        <end position="118"/>
    </location>
</feature>
<dbReference type="EMBL" id="BJVJ01000096">
    <property type="protein sequence ID" value="GEL26539.1"/>
    <property type="molecule type" value="Genomic_DNA"/>
</dbReference>
<comment type="caution">
    <text evidence="2">The sequence shown here is derived from an EMBL/GenBank/DDBJ whole genome shotgun (WGS) entry which is preliminary data.</text>
</comment>
<sequence>MKLLEPPVSDYSTVFWDATREERLLLPYSGDRPFWYPRAVAPAHLDGDGEVDWRPAAGTGEVYAVTVVHRPGPGRAAEDGPYAVALVELAEGVRMLTNVVGCPPEDVVVGMPVRVCWHELSDGRKLPMFTPA</sequence>
<dbReference type="InterPro" id="IPR052513">
    <property type="entry name" value="Thioester_dehydratase-like"/>
</dbReference>
<dbReference type="InterPro" id="IPR002878">
    <property type="entry name" value="ChsH2_C"/>
</dbReference>
<reference evidence="2 3" key="1">
    <citation type="submission" date="2019-07" db="EMBL/GenBank/DDBJ databases">
        <title>Whole genome shotgun sequence of Pseudonocardia sulfidoxydans NBRC 16205.</title>
        <authorList>
            <person name="Hosoyama A."/>
            <person name="Uohara A."/>
            <person name="Ohji S."/>
            <person name="Ichikawa N."/>
        </authorList>
    </citation>
    <scope>NUCLEOTIDE SEQUENCE [LARGE SCALE GENOMIC DNA]</scope>
    <source>
        <strain evidence="2 3">NBRC 16205</strain>
    </source>
</reference>
<dbReference type="AlphaFoldDB" id="A0A511DNY3"/>